<dbReference type="AlphaFoldDB" id="D8QNG2"/>
<dbReference type="Gramene" id="EFJ38095">
    <property type="protein sequence ID" value="EFJ38095"/>
    <property type="gene ID" value="SELMODRAFT_450573"/>
</dbReference>
<dbReference type="GO" id="GO:0016747">
    <property type="term" value="F:acyltransferase activity, transferring groups other than amino-acyl groups"/>
    <property type="evidence" value="ECO:0000318"/>
    <property type="project" value="GO_Central"/>
</dbReference>
<dbReference type="InterPro" id="IPR023213">
    <property type="entry name" value="CAT-like_dom_sf"/>
</dbReference>
<evidence type="ECO:0000313" key="3">
    <source>
        <dbReference type="Proteomes" id="UP000001514"/>
    </source>
</evidence>
<dbReference type="HOGENOM" id="CLU_014546_2_0_1"/>
<keyword evidence="2" id="KW-0012">Acyltransferase</keyword>
<dbReference type="PANTHER" id="PTHR31896:SF64">
    <property type="entry name" value="TRICHOTHECENE 3-O-ACETYLTRANSFERASE"/>
    <property type="match status" value="1"/>
</dbReference>
<sequence length="444" mass="49779">MKMDDFQVKITEVHLVSPADPTERCQLPFTTFDLMQKRDSMPYLQRVAFYESTGKDADLLVRHMKEGLAKVLVDFYPFAGRISFSGGGMPELDCNDHGVELSVAEANASLEELDTSQYSPLFKKLILRGNYEETTMTGTAPLFAAQVTKFKCGAVSVAWSFDHLAVDGIAMMHFITSWAEASSGKPISKPPVHDRYFERRNKDLAAKVDDSAPFQYTFVDPTAGVESRIFSFDEDEVEKMKKLVLEGNSDQQENGEHESFTTYEAAAAHFWVELCRARDLPKSQTTRAQIAVNCRPKIVPPLPQEYFGNVVLPGLAVSTIGELTVPGSKAVAARLLKKSIRSFGMEEIRSQIQSYHENYRNKNPMAQGLTDGVDIFFGSSLRHPLYEVDFGWDKPVAVRHGRFLWDGFCFFDPSPRGGRSMDITVHLLPPIMAKFATTIKMLEP</sequence>
<dbReference type="GeneID" id="9632727"/>
<dbReference type="EC" id="2.3.1.-" evidence="2"/>
<dbReference type="GO" id="GO:0005737">
    <property type="term" value="C:cytoplasm"/>
    <property type="evidence" value="ECO:0000318"/>
    <property type="project" value="GO_Central"/>
</dbReference>
<accession>D8QNG2</accession>
<dbReference type="Gene3D" id="3.30.559.10">
    <property type="entry name" value="Chloramphenicol acetyltransferase-like domain"/>
    <property type="match status" value="2"/>
</dbReference>
<evidence type="ECO:0000313" key="2">
    <source>
        <dbReference type="EMBL" id="EFJ38095.1"/>
    </source>
</evidence>
<protein>
    <submittedName>
        <fullName evidence="2">BAHD family acyltransferase, clade I</fullName>
        <ecNumber evidence="2">2.3.1.-</ecNumber>
    </submittedName>
</protein>
<dbReference type="OrthoDB" id="1862401at2759"/>
<dbReference type="EMBL" id="GL377565">
    <property type="protein sequence ID" value="EFJ38095.1"/>
    <property type="molecule type" value="Genomic_DNA"/>
</dbReference>
<dbReference type="OMA" id="PPIMAKF"/>
<gene>
    <name evidence="2" type="primary">BAHDa6-2</name>
    <name evidence="2" type="ORF">SELMODRAFT_450573</name>
</gene>
<dbReference type="Proteomes" id="UP000001514">
    <property type="component" value="Unassembled WGS sequence"/>
</dbReference>
<proteinExistence type="predicted"/>
<dbReference type="PANTHER" id="PTHR31896">
    <property type="entry name" value="FAMILY REGULATORY PROTEIN, PUTATIVE (AFU_ORTHOLOGUE AFUA_3G14730)-RELATED"/>
    <property type="match status" value="1"/>
</dbReference>
<dbReference type="STRING" id="88036.D8QNG2"/>
<dbReference type="InParanoid" id="D8QNG2"/>
<organism evidence="3">
    <name type="scientific">Selaginella moellendorffii</name>
    <name type="common">Spikemoss</name>
    <dbReference type="NCBI Taxonomy" id="88036"/>
    <lineage>
        <taxon>Eukaryota</taxon>
        <taxon>Viridiplantae</taxon>
        <taxon>Streptophyta</taxon>
        <taxon>Embryophyta</taxon>
        <taxon>Tracheophyta</taxon>
        <taxon>Lycopodiopsida</taxon>
        <taxon>Selaginellales</taxon>
        <taxon>Selaginellaceae</taxon>
        <taxon>Selaginella</taxon>
    </lineage>
</organism>
<reference evidence="2 3" key="1">
    <citation type="journal article" date="2011" name="Science">
        <title>The Selaginella genome identifies genetic changes associated with the evolution of vascular plants.</title>
        <authorList>
            <person name="Banks J.A."/>
            <person name="Nishiyama T."/>
            <person name="Hasebe M."/>
            <person name="Bowman J.L."/>
            <person name="Gribskov M."/>
            <person name="dePamphilis C."/>
            <person name="Albert V.A."/>
            <person name="Aono N."/>
            <person name="Aoyama T."/>
            <person name="Ambrose B.A."/>
            <person name="Ashton N.W."/>
            <person name="Axtell M.J."/>
            <person name="Barker E."/>
            <person name="Barker M.S."/>
            <person name="Bennetzen J.L."/>
            <person name="Bonawitz N.D."/>
            <person name="Chapple C."/>
            <person name="Cheng C."/>
            <person name="Correa L.G."/>
            <person name="Dacre M."/>
            <person name="DeBarry J."/>
            <person name="Dreyer I."/>
            <person name="Elias M."/>
            <person name="Engstrom E.M."/>
            <person name="Estelle M."/>
            <person name="Feng L."/>
            <person name="Finet C."/>
            <person name="Floyd S.K."/>
            <person name="Frommer W.B."/>
            <person name="Fujita T."/>
            <person name="Gramzow L."/>
            <person name="Gutensohn M."/>
            <person name="Harholt J."/>
            <person name="Hattori M."/>
            <person name="Heyl A."/>
            <person name="Hirai T."/>
            <person name="Hiwatashi Y."/>
            <person name="Ishikawa M."/>
            <person name="Iwata M."/>
            <person name="Karol K.G."/>
            <person name="Koehler B."/>
            <person name="Kolukisaoglu U."/>
            <person name="Kubo M."/>
            <person name="Kurata T."/>
            <person name="Lalonde S."/>
            <person name="Li K."/>
            <person name="Li Y."/>
            <person name="Litt A."/>
            <person name="Lyons E."/>
            <person name="Manning G."/>
            <person name="Maruyama T."/>
            <person name="Michael T.P."/>
            <person name="Mikami K."/>
            <person name="Miyazaki S."/>
            <person name="Morinaga S."/>
            <person name="Murata T."/>
            <person name="Mueller-Roeber B."/>
            <person name="Nelson D.R."/>
            <person name="Obara M."/>
            <person name="Oguri Y."/>
            <person name="Olmstead R.G."/>
            <person name="Onodera N."/>
            <person name="Petersen B.L."/>
            <person name="Pils B."/>
            <person name="Prigge M."/>
            <person name="Rensing S.A."/>
            <person name="Riano-Pachon D.M."/>
            <person name="Roberts A.W."/>
            <person name="Sato Y."/>
            <person name="Scheller H.V."/>
            <person name="Schulz B."/>
            <person name="Schulz C."/>
            <person name="Shakirov E.V."/>
            <person name="Shibagaki N."/>
            <person name="Shinohara N."/>
            <person name="Shippen D.E."/>
            <person name="Soerensen I."/>
            <person name="Sotooka R."/>
            <person name="Sugimoto N."/>
            <person name="Sugita M."/>
            <person name="Sumikawa N."/>
            <person name="Tanurdzic M."/>
            <person name="Theissen G."/>
            <person name="Ulvskov P."/>
            <person name="Wakazuki S."/>
            <person name="Weng J.K."/>
            <person name="Willats W.W."/>
            <person name="Wipf D."/>
            <person name="Wolf P.G."/>
            <person name="Yang L."/>
            <person name="Zimmer A.D."/>
            <person name="Zhu Q."/>
            <person name="Mitros T."/>
            <person name="Hellsten U."/>
            <person name="Loque D."/>
            <person name="Otillar R."/>
            <person name="Salamov A."/>
            <person name="Schmutz J."/>
            <person name="Shapiro H."/>
            <person name="Lindquist E."/>
            <person name="Lucas S."/>
            <person name="Rokhsar D."/>
            <person name="Grigoriev I.V."/>
        </authorList>
    </citation>
    <scope>NUCLEOTIDE SEQUENCE [LARGE SCALE GENOMIC DNA]</scope>
</reference>
<dbReference type="InterPro" id="IPR051283">
    <property type="entry name" value="Sec_Metabolite_Acyltrans"/>
</dbReference>
<keyword evidence="3" id="KW-1185">Reference proteome</keyword>
<keyword evidence="1 2" id="KW-0808">Transferase</keyword>
<name>D8QNG2_SELML</name>
<dbReference type="KEGG" id="smo:SELMODRAFT_450573"/>
<dbReference type="Pfam" id="PF02458">
    <property type="entry name" value="Transferase"/>
    <property type="match status" value="1"/>
</dbReference>
<evidence type="ECO:0000256" key="1">
    <source>
        <dbReference type="ARBA" id="ARBA00022679"/>
    </source>
</evidence>